<reference evidence="3" key="1">
    <citation type="submission" date="2019-09" db="EMBL/GenBank/DDBJ databases">
        <title>Characterisation of the sponge microbiome using genome-centric metagenomics.</title>
        <authorList>
            <person name="Engelberts J.P."/>
            <person name="Robbins S.J."/>
            <person name="De Goeij J.M."/>
            <person name="Aranda M."/>
            <person name="Bell S.C."/>
            <person name="Webster N.S."/>
        </authorList>
    </citation>
    <scope>NUCLEOTIDE SEQUENCE</scope>
    <source>
        <strain evidence="3">SB0664_bin_27</strain>
    </source>
</reference>
<dbReference type="AlphaFoldDB" id="A0A6B0YPQ2"/>
<dbReference type="InterPro" id="IPR034593">
    <property type="entry name" value="DgoD-like"/>
</dbReference>
<dbReference type="GO" id="GO:0016829">
    <property type="term" value="F:lyase activity"/>
    <property type="evidence" value="ECO:0007669"/>
    <property type="project" value="UniProtKB-KW"/>
</dbReference>
<protein>
    <submittedName>
        <fullName evidence="3">Mandelate racemase/muconate lactonizing enzyme family protein</fullName>
    </submittedName>
</protein>
<sequence length="381" mass="41971">MRNVKITAIETIALLDPGKATETVIRVHTDEGISGIGQAESPSLVIEAIIRCDGGLEEILQGEDPLQVERLWQKMYAATGLFGRRGVTIAAIGAVETALWDIAGQALGRPVCELIWQACCTVTESSEVKEKVRPYATVYPPGEDVGEIVERFTLAKERNFRAMKLEEWPGGFSHVSIQRDVEVVGTARETVGEDRDLLIDVQNRWSEVGQALESIRAIEEFRPFFVEAPLPADNLPGLARLADAVDTRIAVGDWGFTTRFEFEEIMEKGRVDVVQPSSVRSGGIREITRIAEAAYRRGLICVPHAWCHMVGVAAEIHLAAVLPNMPFFEMPIAFPDSPIISELLEPVIEVGADGLIEVPKRPGLGFALNEEVVEQFRVKPH</sequence>
<dbReference type="CDD" id="cd03316">
    <property type="entry name" value="MR_like"/>
    <property type="match status" value="1"/>
</dbReference>
<dbReference type="Pfam" id="PF13378">
    <property type="entry name" value="MR_MLE_C"/>
    <property type="match status" value="1"/>
</dbReference>
<dbReference type="PANTHER" id="PTHR48080">
    <property type="entry name" value="D-GALACTONATE DEHYDRATASE-RELATED"/>
    <property type="match status" value="1"/>
</dbReference>
<dbReference type="Pfam" id="PF02746">
    <property type="entry name" value="MR_MLE_N"/>
    <property type="match status" value="1"/>
</dbReference>
<evidence type="ECO:0000259" key="2">
    <source>
        <dbReference type="SMART" id="SM00922"/>
    </source>
</evidence>
<comment type="caution">
    <text evidence="3">The sequence shown here is derived from an EMBL/GenBank/DDBJ whole genome shotgun (WGS) entry which is preliminary data.</text>
</comment>
<dbReference type="SUPFAM" id="SSF54826">
    <property type="entry name" value="Enolase N-terminal domain-like"/>
    <property type="match status" value="1"/>
</dbReference>
<feature type="domain" description="Mandelate racemase/muconate lactonizing enzyme C-terminal" evidence="2">
    <location>
        <begin position="145"/>
        <end position="248"/>
    </location>
</feature>
<dbReference type="InterPro" id="IPR029065">
    <property type="entry name" value="Enolase_C-like"/>
</dbReference>
<dbReference type="SMART" id="SM00922">
    <property type="entry name" value="MR_MLE"/>
    <property type="match status" value="1"/>
</dbReference>
<dbReference type="InterPro" id="IPR013341">
    <property type="entry name" value="Mandelate_racemase_N_dom"/>
</dbReference>
<dbReference type="Gene3D" id="3.30.390.10">
    <property type="entry name" value="Enolase-like, N-terminal domain"/>
    <property type="match status" value="1"/>
</dbReference>
<organism evidence="3">
    <name type="scientific">Caldilineaceae bacterium SB0664_bin_27</name>
    <dbReference type="NCBI Taxonomy" id="2605260"/>
    <lineage>
        <taxon>Bacteria</taxon>
        <taxon>Bacillati</taxon>
        <taxon>Chloroflexota</taxon>
        <taxon>Caldilineae</taxon>
        <taxon>Caldilineales</taxon>
        <taxon>Caldilineaceae</taxon>
    </lineage>
</organism>
<keyword evidence="1" id="KW-0456">Lyase</keyword>
<dbReference type="SFLD" id="SFLDS00001">
    <property type="entry name" value="Enolase"/>
    <property type="match status" value="1"/>
</dbReference>
<evidence type="ECO:0000313" key="3">
    <source>
        <dbReference type="EMBL" id="MXY91822.1"/>
    </source>
</evidence>
<accession>A0A6B0YPQ2</accession>
<dbReference type="EMBL" id="VXRG01000002">
    <property type="protein sequence ID" value="MXY91822.1"/>
    <property type="molecule type" value="Genomic_DNA"/>
</dbReference>
<dbReference type="SUPFAM" id="SSF51604">
    <property type="entry name" value="Enolase C-terminal domain-like"/>
    <property type="match status" value="1"/>
</dbReference>
<name>A0A6B0YPQ2_9CHLR</name>
<dbReference type="InterPro" id="IPR029017">
    <property type="entry name" value="Enolase-like_N"/>
</dbReference>
<gene>
    <name evidence="3" type="ORF">F4Y42_00045</name>
</gene>
<dbReference type="Gene3D" id="3.20.20.120">
    <property type="entry name" value="Enolase-like C-terminal domain"/>
    <property type="match status" value="1"/>
</dbReference>
<proteinExistence type="predicted"/>
<dbReference type="InterPro" id="IPR013342">
    <property type="entry name" value="Mandelate_racemase_C"/>
</dbReference>
<dbReference type="InterPro" id="IPR036849">
    <property type="entry name" value="Enolase-like_C_sf"/>
</dbReference>
<evidence type="ECO:0000256" key="1">
    <source>
        <dbReference type="ARBA" id="ARBA00023239"/>
    </source>
</evidence>
<dbReference type="PANTHER" id="PTHR48080:SF2">
    <property type="entry name" value="D-GALACTONATE DEHYDRATASE"/>
    <property type="match status" value="1"/>
</dbReference>